<dbReference type="AlphaFoldDB" id="A0A423JIT9"/>
<dbReference type="OrthoDB" id="9801597at2"/>
<dbReference type="Proteomes" id="UP000285349">
    <property type="component" value="Unassembled WGS sequence"/>
</dbReference>
<name>A0A423JIT9_9PSED</name>
<evidence type="ECO:0000313" key="1">
    <source>
        <dbReference type="EMBL" id="RON37607.1"/>
    </source>
</evidence>
<accession>A0A423JIT9</accession>
<reference evidence="1 2" key="1">
    <citation type="submission" date="2016-10" db="EMBL/GenBank/DDBJ databases">
        <title>Comparative genome analysis of multiple Pseudomonas spp. focuses on biocontrol and plant growth promoting traits.</title>
        <authorList>
            <person name="Tao X.-Y."/>
            <person name="Taylor C.G."/>
        </authorList>
    </citation>
    <scope>NUCLEOTIDE SEQUENCE [LARGE SCALE GENOMIC DNA]</scope>
    <source>
        <strain evidence="1 2">37A10</strain>
    </source>
</reference>
<comment type="caution">
    <text evidence="1">The sequence shown here is derived from an EMBL/GenBank/DDBJ whole genome shotgun (WGS) entry which is preliminary data.</text>
</comment>
<proteinExistence type="predicted"/>
<organism evidence="1 2">
    <name type="scientific">Pseudomonas frederiksbergensis</name>
    <dbReference type="NCBI Taxonomy" id="104087"/>
    <lineage>
        <taxon>Bacteria</taxon>
        <taxon>Pseudomonadati</taxon>
        <taxon>Pseudomonadota</taxon>
        <taxon>Gammaproteobacteria</taxon>
        <taxon>Pseudomonadales</taxon>
        <taxon>Pseudomonadaceae</taxon>
        <taxon>Pseudomonas</taxon>
    </lineage>
</organism>
<evidence type="ECO:0000313" key="2">
    <source>
        <dbReference type="Proteomes" id="UP000285349"/>
    </source>
</evidence>
<gene>
    <name evidence="1" type="ORF">BK666_31870</name>
</gene>
<dbReference type="RefSeq" id="WP_123516634.1">
    <property type="nucleotide sequence ID" value="NZ_MOBQ01000061.1"/>
</dbReference>
<protein>
    <submittedName>
        <fullName evidence="1">Uncharacterized protein</fullName>
    </submittedName>
</protein>
<dbReference type="EMBL" id="MOBQ01000061">
    <property type="protein sequence ID" value="RON37607.1"/>
    <property type="molecule type" value="Genomic_DNA"/>
</dbReference>
<sequence>MSDNRDPIDPQDFKKNMELVEGNLTAQVQGEEDFVSTSIYYQDGYFVIADAESSSHLSITLSWPNNAKEGLNTYTYKRGGPIFPMSWVFQVSPVDLRYAETGDIKITIDRHFNHFVGDFTFVFEDGKKLEGKFEFKRR</sequence>